<evidence type="ECO:0000256" key="5">
    <source>
        <dbReference type="ARBA" id="ARBA00023175"/>
    </source>
</evidence>
<evidence type="ECO:0000256" key="6">
    <source>
        <dbReference type="ARBA" id="ARBA00023203"/>
    </source>
</evidence>
<dbReference type="InterPro" id="IPR027417">
    <property type="entry name" value="P-loop_NTPase"/>
</dbReference>
<dbReference type="PANTHER" id="PTHR13140">
    <property type="entry name" value="MYOSIN"/>
    <property type="match status" value="1"/>
</dbReference>
<dbReference type="SMART" id="SM00015">
    <property type="entry name" value="IQ"/>
    <property type="match status" value="3"/>
</dbReference>
<name>A0A8C4QBG6_EPTBU</name>
<dbReference type="CDD" id="cd23767">
    <property type="entry name" value="IQCD"/>
    <property type="match status" value="1"/>
</dbReference>
<dbReference type="GeneTree" id="ENSGT00940000155752"/>
<dbReference type="GO" id="GO:0005886">
    <property type="term" value="C:plasma membrane"/>
    <property type="evidence" value="ECO:0007669"/>
    <property type="project" value="TreeGrafter"/>
</dbReference>
<comment type="caution">
    <text evidence="7">Lacks conserved residue(s) required for the propagation of feature annotation.</text>
</comment>
<protein>
    <submittedName>
        <fullName evidence="10">Myosin IB</fullName>
    </submittedName>
</protein>
<proteinExistence type="inferred from homology"/>
<dbReference type="Gene3D" id="6.20.240.20">
    <property type="match status" value="1"/>
</dbReference>
<dbReference type="FunFam" id="1.20.58.530:FF:000004">
    <property type="entry name" value="Unconventional myosin ID"/>
    <property type="match status" value="1"/>
</dbReference>
<dbReference type="Pfam" id="PF00612">
    <property type="entry name" value="IQ"/>
    <property type="match status" value="2"/>
</dbReference>
<evidence type="ECO:0000313" key="10">
    <source>
        <dbReference type="Ensembl" id="ENSEBUP00000012962.1"/>
    </source>
</evidence>
<dbReference type="OMA" id="HYESRET"/>
<dbReference type="SUPFAM" id="SSF52540">
    <property type="entry name" value="P-loop containing nucleoside triphosphate hydrolases"/>
    <property type="match status" value="1"/>
</dbReference>
<feature type="domain" description="Myosin motor" evidence="8">
    <location>
        <begin position="1"/>
        <end position="360"/>
    </location>
</feature>
<evidence type="ECO:0000256" key="7">
    <source>
        <dbReference type="PROSITE-ProRule" id="PRU00782"/>
    </source>
</evidence>
<keyword evidence="5" id="KW-0505">Motor protein</keyword>
<dbReference type="GO" id="GO:0030048">
    <property type="term" value="P:actin filament-based movement"/>
    <property type="evidence" value="ECO:0007669"/>
    <property type="project" value="TreeGrafter"/>
</dbReference>
<dbReference type="GO" id="GO:0007015">
    <property type="term" value="P:actin filament organization"/>
    <property type="evidence" value="ECO:0007669"/>
    <property type="project" value="TreeGrafter"/>
</dbReference>
<dbReference type="PROSITE" id="PS50096">
    <property type="entry name" value="IQ"/>
    <property type="match status" value="2"/>
</dbReference>
<dbReference type="Gene3D" id="1.20.58.530">
    <property type="match status" value="1"/>
</dbReference>
<dbReference type="Gene3D" id="1.20.5.190">
    <property type="match status" value="1"/>
</dbReference>
<evidence type="ECO:0000256" key="2">
    <source>
        <dbReference type="ARBA" id="ARBA00022741"/>
    </source>
</evidence>
<dbReference type="GO" id="GO:0005902">
    <property type="term" value="C:microvillus"/>
    <property type="evidence" value="ECO:0007669"/>
    <property type="project" value="TreeGrafter"/>
</dbReference>
<dbReference type="Pfam" id="PF06017">
    <property type="entry name" value="Myosin_TH1"/>
    <property type="match status" value="1"/>
</dbReference>
<dbReference type="PANTHER" id="PTHR13140:SF802">
    <property type="entry name" value="UNCONVENTIONAL MYOSIN-IB ISOFORM X1"/>
    <property type="match status" value="1"/>
</dbReference>
<dbReference type="Pfam" id="PF00063">
    <property type="entry name" value="Myosin_head"/>
    <property type="match status" value="1"/>
</dbReference>
<dbReference type="InterPro" id="IPR001609">
    <property type="entry name" value="Myosin_head_motor_dom-like"/>
</dbReference>
<dbReference type="InterPro" id="IPR000048">
    <property type="entry name" value="IQ_motif_EF-hand-BS"/>
</dbReference>
<evidence type="ECO:0000313" key="11">
    <source>
        <dbReference type="Proteomes" id="UP000694388"/>
    </source>
</evidence>
<dbReference type="GO" id="GO:0005737">
    <property type="term" value="C:cytoplasm"/>
    <property type="evidence" value="ECO:0007669"/>
    <property type="project" value="TreeGrafter"/>
</dbReference>
<dbReference type="PROSITE" id="PS51456">
    <property type="entry name" value="MYOSIN_MOTOR"/>
    <property type="match status" value="1"/>
</dbReference>
<dbReference type="GO" id="GO:0016459">
    <property type="term" value="C:myosin complex"/>
    <property type="evidence" value="ECO:0007669"/>
    <property type="project" value="UniProtKB-KW"/>
</dbReference>
<dbReference type="SMART" id="SM00242">
    <property type="entry name" value="MYSc"/>
    <property type="match status" value="1"/>
</dbReference>
<accession>A0A8C4QBG6</accession>
<keyword evidence="11" id="KW-1185">Reference proteome</keyword>
<sequence length="730" mass="84772">MSHGDLRAWGGARYIVNTIIFPPLPASEFSTVVLLMPSAFGRSDDGWLLLPCASFQENSFEQFIINYCNEKLQQVFIQLTLKEEQEEYVREAVKWIHIDYFNNTVICELIENTGILAMLDEECLRPGAVSDTTFLEKLNAVCSGHPHFESRMGRDARFLNDTSLPRDSFRIQHYAGRVTYRVEGFMDKNNNLLYRDITQAMWAASHPLVHSIFPEGCPQRVSFKRPPTAASQLKTSVAWLMRNLLAKNPNYIRCIKPNDKQAKEVFQEQLVLHQVRYLGLLENVRVRRAGFAFRQQYGPCLQRYKMLCPLTWPHWEGEPRAGVAVLLEEFGISKEEYAFGVSKIFIKNPRTLFYLEQSRKQRMHELATLIQKTYRGWALKQHFQCMRRSQVVIARFFKGYYWHSQLSWPVVQARKLLKDLKLQKLQREAATIISAHWRGYQVGRKSRSKIPICMVVTCKAREELRRLKKEAKRRQAVAVIWAYWRGMKVRQEYRKYFRANAGKAIYDFTRRYLLRLRENLPSSSPIERKWSAYPYLFLEEAHLQLKNLHHLWRCNVLRATFDDGRKAIYDEKLYASELFNNKKALYPLTVSQPFQGDYMDINNNPKLSKLFSLLQEPRLFSDIIYKINRANGKRSTRVAVLTAKQLIFADSKSGQVKTQLNLSDVGGLSLSPLSDGLIVFHIKEVGSNIAAGWKGDFLINCNHVIELVTKMHRAIQASGEQPPPLQLANE</sequence>
<reference evidence="10" key="1">
    <citation type="submission" date="2025-08" db="UniProtKB">
        <authorList>
            <consortium name="Ensembl"/>
        </authorList>
    </citation>
    <scope>IDENTIFICATION</scope>
</reference>
<dbReference type="Ensembl" id="ENSEBUT00000013538.1">
    <property type="protein sequence ID" value="ENSEBUP00000012962.1"/>
    <property type="gene ID" value="ENSEBUG00000008191.1"/>
</dbReference>
<keyword evidence="3" id="KW-0067">ATP-binding</keyword>
<reference evidence="10" key="2">
    <citation type="submission" date="2025-09" db="UniProtKB">
        <authorList>
            <consortium name="Ensembl"/>
        </authorList>
    </citation>
    <scope>IDENTIFICATION</scope>
</reference>
<dbReference type="AlphaFoldDB" id="A0A8C4QBG6"/>
<evidence type="ECO:0000256" key="4">
    <source>
        <dbReference type="ARBA" id="ARBA00023123"/>
    </source>
</evidence>
<feature type="region of interest" description="Actin-binding" evidence="7">
    <location>
        <begin position="237"/>
        <end position="259"/>
    </location>
</feature>
<keyword evidence="4 7" id="KW-0518">Myosin</keyword>
<dbReference type="PROSITE" id="PS51757">
    <property type="entry name" value="TH1"/>
    <property type="match status" value="1"/>
</dbReference>
<dbReference type="GO" id="GO:0006897">
    <property type="term" value="P:endocytosis"/>
    <property type="evidence" value="ECO:0007669"/>
    <property type="project" value="TreeGrafter"/>
</dbReference>
<feature type="domain" description="TH1" evidence="9">
    <location>
        <begin position="583"/>
        <end position="730"/>
    </location>
</feature>
<evidence type="ECO:0000256" key="3">
    <source>
        <dbReference type="ARBA" id="ARBA00022840"/>
    </source>
</evidence>
<comment type="similarity">
    <text evidence="1 7">Belongs to the TRAFAC class myosin-kinesin ATPase superfamily. Myosin family.</text>
</comment>
<dbReference type="InterPro" id="IPR010926">
    <property type="entry name" value="Myosin_TH1"/>
</dbReference>
<dbReference type="Gene3D" id="3.40.850.10">
    <property type="entry name" value="Kinesin motor domain"/>
    <property type="match status" value="1"/>
</dbReference>
<dbReference type="GO" id="GO:0005524">
    <property type="term" value="F:ATP binding"/>
    <property type="evidence" value="ECO:0007669"/>
    <property type="project" value="UniProtKB-KW"/>
</dbReference>
<evidence type="ECO:0000259" key="8">
    <source>
        <dbReference type="PROSITE" id="PS51456"/>
    </source>
</evidence>
<keyword evidence="6 7" id="KW-0009">Actin-binding</keyword>
<dbReference type="GO" id="GO:0000146">
    <property type="term" value="F:microfilament motor activity"/>
    <property type="evidence" value="ECO:0007669"/>
    <property type="project" value="TreeGrafter"/>
</dbReference>
<dbReference type="Proteomes" id="UP000694388">
    <property type="component" value="Unplaced"/>
</dbReference>
<evidence type="ECO:0000256" key="1">
    <source>
        <dbReference type="ARBA" id="ARBA00008314"/>
    </source>
</evidence>
<organism evidence="10 11">
    <name type="scientific">Eptatretus burgeri</name>
    <name type="common">Inshore hagfish</name>
    <dbReference type="NCBI Taxonomy" id="7764"/>
    <lineage>
        <taxon>Eukaryota</taxon>
        <taxon>Metazoa</taxon>
        <taxon>Chordata</taxon>
        <taxon>Craniata</taxon>
        <taxon>Vertebrata</taxon>
        <taxon>Cyclostomata</taxon>
        <taxon>Myxini</taxon>
        <taxon>Myxiniformes</taxon>
        <taxon>Myxinidae</taxon>
        <taxon>Eptatretinae</taxon>
        <taxon>Eptatretus</taxon>
    </lineage>
</organism>
<evidence type="ECO:0000259" key="9">
    <source>
        <dbReference type="PROSITE" id="PS51757"/>
    </source>
</evidence>
<keyword evidence="2" id="KW-0547">Nucleotide-binding</keyword>
<dbReference type="GO" id="GO:0051015">
    <property type="term" value="F:actin filament binding"/>
    <property type="evidence" value="ECO:0007669"/>
    <property type="project" value="TreeGrafter"/>
</dbReference>
<dbReference type="InterPro" id="IPR036961">
    <property type="entry name" value="Kinesin_motor_dom_sf"/>
</dbReference>
<dbReference type="GO" id="GO:0005903">
    <property type="term" value="C:brush border"/>
    <property type="evidence" value="ECO:0007669"/>
    <property type="project" value="TreeGrafter"/>
</dbReference>